<proteinExistence type="predicted"/>
<organism evidence="2 3">
    <name type="scientific">Roseicella frigidaeris</name>
    <dbReference type="NCBI Taxonomy" id="2230885"/>
    <lineage>
        <taxon>Bacteria</taxon>
        <taxon>Pseudomonadati</taxon>
        <taxon>Pseudomonadota</taxon>
        <taxon>Alphaproteobacteria</taxon>
        <taxon>Acetobacterales</taxon>
        <taxon>Roseomonadaceae</taxon>
        <taxon>Roseicella</taxon>
    </lineage>
</organism>
<keyword evidence="1" id="KW-1133">Transmembrane helix</keyword>
<dbReference type="OrthoDB" id="7771889at2"/>
<gene>
    <name evidence="2" type="ORF">DOO78_17345</name>
</gene>
<evidence type="ECO:0000256" key="1">
    <source>
        <dbReference type="SAM" id="Phobius"/>
    </source>
</evidence>
<keyword evidence="3" id="KW-1185">Reference proteome</keyword>
<keyword evidence="1" id="KW-0812">Transmembrane</keyword>
<comment type="caution">
    <text evidence="2">The sequence shown here is derived from an EMBL/GenBank/DDBJ whole genome shotgun (WGS) entry which is preliminary data.</text>
</comment>
<feature type="transmembrane region" description="Helical" evidence="1">
    <location>
        <begin position="12"/>
        <end position="32"/>
    </location>
</feature>
<protein>
    <submittedName>
        <fullName evidence="2">Uncharacterized protein</fullName>
    </submittedName>
</protein>
<dbReference type="RefSeq" id="WP_111471122.1">
    <property type="nucleotide sequence ID" value="NZ_QLIX01000014.1"/>
</dbReference>
<dbReference type="Proteomes" id="UP000249065">
    <property type="component" value="Unassembled WGS sequence"/>
</dbReference>
<keyword evidence="1" id="KW-0472">Membrane</keyword>
<evidence type="ECO:0000313" key="2">
    <source>
        <dbReference type="EMBL" id="RAI57779.1"/>
    </source>
</evidence>
<name>A0A327M4T2_9PROT</name>
<accession>A0A327M4T2</accession>
<reference evidence="3" key="1">
    <citation type="submission" date="2018-06" db="EMBL/GenBank/DDBJ databases">
        <authorList>
            <person name="Khan S.A."/>
        </authorList>
    </citation>
    <scope>NUCLEOTIDE SEQUENCE [LARGE SCALE GENOMIC DNA]</scope>
    <source>
        <strain evidence="3">DB-1506</strain>
    </source>
</reference>
<evidence type="ECO:0000313" key="3">
    <source>
        <dbReference type="Proteomes" id="UP000249065"/>
    </source>
</evidence>
<dbReference type="AlphaFoldDB" id="A0A327M4T2"/>
<dbReference type="EMBL" id="QLIX01000014">
    <property type="protein sequence ID" value="RAI57779.1"/>
    <property type="molecule type" value="Genomic_DNA"/>
</dbReference>
<sequence length="125" mass="13907">MSAACETDFDDWITAGFAATGPFTLLIVLLRITEHTVEPLRAAHLHVMGDETRWPEMAALLDKAGVAWSGAVFYRAGREGLVEDALARQRLAALTRRLHEDRSLVGEGEFFNRDGLRLRIEARDG</sequence>